<dbReference type="Proteomes" id="UP000315711">
    <property type="component" value="Unassembled WGS sequence"/>
</dbReference>
<dbReference type="GO" id="GO:0016117">
    <property type="term" value="P:carotenoid biosynthetic process"/>
    <property type="evidence" value="ECO:0007669"/>
    <property type="project" value="UniProtKB-KW"/>
</dbReference>
<dbReference type="InterPro" id="IPR002060">
    <property type="entry name" value="Squ/phyt_synthse"/>
</dbReference>
<dbReference type="PANTHER" id="PTHR31480">
    <property type="entry name" value="BIFUNCTIONAL LYCOPENE CYCLASE/PHYTOENE SYNTHASE"/>
    <property type="match status" value="1"/>
</dbReference>
<dbReference type="Pfam" id="PF00494">
    <property type="entry name" value="SQS_PSY"/>
    <property type="match status" value="1"/>
</dbReference>
<comment type="caution">
    <text evidence="4">The sequence shown here is derived from an EMBL/GenBank/DDBJ whole genome shotgun (WGS) entry which is preliminary data.</text>
</comment>
<organism evidence="4 5">
    <name type="scientific">Halalkalibacter nanhaiisediminis</name>
    <dbReference type="NCBI Taxonomy" id="688079"/>
    <lineage>
        <taxon>Bacteria</taxon>
        <taxon>Bacillati</taxon>
        <taxon>Bacillota</taxon>
        <taxon>Bacilli</taxon>
        <taxon>Bacillales</taxon>
        <taxon>Bacillaceae</taxon>
        <taxon>Halalkalibacter</taxon>
    </lineage>
</organism>
<dbReference type="CDD" id="cd00683">
    <property type="entry name" value="Trans_IPPS_HH"/>
    <property type="match status" value="1"/>
</dbReference>
<comment type="pathway">
    <text evidence="1">Carotenoid biosynthesis.</text>
</comment>
<dbReference type="PROSITE" id="PS01045">
    <property type="entry name" value="SQUALEN_PHYTOEN_SYN_2"/>
    <property type="match status" value="1"/>
</dbReference>
<reference evidence="4 5" key="1">
    <citation type="journal article" date="2015" name="Stand. Genomic Sci.">
        <title>Genomic Encyclopedia of Bacterial and Archaeal Type Strains, Phase III: the genomes of soil and plant-associated and newly described type strains.</title>
        <authorList>
            <person name="Whitman W.B."/>
            <person name="Woyke T."/>
            <person name="Klenk H.P."/>
            <person name="Zhou Y."/>
            <person name="Lilburn T.G."/>
            <person name="Beck B.J."/>
            <person name="De Vos P."/>
            <person name="Vandamme P."/>
            <person name="Eisen J.A."/>
            <person name="Garrity G."/>
            <person name="Hugenholtz P."/>
            <person name="Kyrpides N.C."/>
        </authorList>
    </citation>
    <scope>NUCLEOTIDE SEQUENCE [LARGE SCALE GENOMIC DNA]</scope>
    <source>
        <strain evidence="4 5">CGMCC 1.10116</strain>
    </source>
</reference>
<dbReference type="SFLD" id="SFLDG01018">
    <property type="entry name" value="Squalene/Phytoene_Synthase_Lik"/>
    <property type="match status" value="1"/>
</dbReference>
<keyword evidence="2" id="KW-0808">Transferase</keyword>
<proteinExistence type="predicted"/>
<dbReference type="GO" id="GO:0004311">
    <property type="term" value="F:geranylgeranyl diphosphate synthase activity"/>
    <property type="evidence" value="ECO:0007669"/>
    <property type="project" value="InterPro"/>
</dbReference>
<sequence length="279" mass="32322">MTRLDAAYEDCFQIINRHSKTFTKAFSLLPAAKRNAVWAVYAFCREVDDIVDEGNNPAQELDQFEETFERFLRGGLPLPTSKWIALQDVFERFDVDKEAFSDMIRGQRIDLTKNRYQTIEEMEYYAYHVASTVGLMLLPILAPNNHRQLRAGGIALGLAMQITNILRDVGEDLDRNRIYLPKDVMDKHGLTVNDLMNRRVNTAFINVWEGLAKRAEELYRTALVSIDDYPLDARLPVKGSAHMYRGILHSIRRNHYDVFGKRNFVTKEEKEIILMEMQA</sequence>
<dbReference type="SFLD" id="SFLDG01212">
    <property type="entry name" value="Phytoene_synthase_like"/>
    <property type="match status" value="1"/>
</dbReference>
<dbReference type="Gene3D" id="1.10.600.10">
    <property type="entry name" value="Farnesyl Diphosphate Synthase"/>
    <property type="match status" value="1"/>
</dbReference>
<keyword evidence="3" id="KW-0125">Carotenoid biosynthesis</keyword>
<evidence type="ECO:0000256" key="1">
    <source>
        <dbReference type="ARBA" id="ARBA00004829"/>
    </source>
</evidence>
<gene>
    <name evidence="4" type="ORF">IQ10_01275</name>
</gene>
<dbReference type="InterPro" id="IPR019845">
    <property type="entry name" value="Squalene/phytoene_synthase_CS"/>
</dbReference>
<keyword evidence="5" id="KW-1185">Reference proteome</keyword>
<dbReference type="InterPro" id="IPR008949">
    <property type="entry name" value="Isoprenoid_synthase_dom_sf"/>
</dbReference>
<accession>A0A562QMM3</accession>
<protein>
    <submittedName>
        <fullName evidence="4">Phytoene synthase</fullName>
    </submittedName>
</protein>
<dbReference type="EMBL" id="VLKZ01000003">
    <property type="protein sequence ID" value="TWI57945.1"/>
    <property type="molecule type" value="Genomic_DNA"/>
</dbReference>
<evidence type="ECO:0000313" key="4">
    <source>
        <dbReference type="EMBL" id="TWI57945.1"/>
    </source>
</evidence>
<dbReference type="InterPro" id="IPR044843">
    <property type="entry name" value="Trans_IPPS_bact-type"/>
</dbReference>
<dbReference type="SUPFAM" id="SSF48576">
    <property type="entry name" value="Terpenoid synthases"/>
    <property type="match status" value="1"/>
</dbReference>
<evidence type="ECO:0000256" key="2">
    <source>
        <dbReference type="ARBA" id="ARBA00022679"/>
    </source>
</evidence>
<evidence type="ECO:0000313" key="5">
    <source>
        <dbReference type="Proteomes" id="UP000315711"/>
    </source>
</evidence>
<dbReference type="SFLD" id="SFLDS00005">
    <property type="entry name" value="Isoprenoid_Synthase_Type_I"/>
    <property type="match status" value="1"/>
</dbReference>
<dbReference type="AlphaFoldDB" id="A0A562QMM3"/>
<name>A0A562QMM3_9BACI</name>
<evidence type="ECO:0000256" key="3">
    <source>
        <dbReference type="ARBA" id="ARBA00022746"/>
    </source>
</evidence>
<dbReference type="InterPro" id="IPR033904">
    <property type="entry name" value="Trans_IPPS_HH"/>
</dbReference>
<dbReference type="PROSITE" id="PS01044">
    <property type="entry name" value="SQUALEN_PHYTOEN_SYN_1"/>
    <property type="match status" value="1"/>
</dbReference>
<dbReference type="RefSeq" id="WP_144449625.1">
    <property type="nucleotide sequence ID" value="NZ_VLKZ01000003.1"/>
</dbReference>
<dbReference type="GO" id="GO:0051996">
    <property type="term" value="F:squalene synthase [NAD(P)H] activity"/>
    <property type="evidence" value="ECO:0007669"/>
    <property type="project" value="InterPro"/>
</dbReference>
<dbReference type="OrthoDB" id="9787280at2"/>